<evidence type="ECO:0000313" key="2">
    <source>
        <dbReference type="Proteomes" id="UP001589792"/>
    </source>
</evidence>
<keyword evidence="2" id="KW-1185">Reference proteome</keyword>
<sequence>MILKLIPVASILLLAACSSSSGYKKADKIAVSQDQQVQAEKYTQAKNSLMSRDAIASSNNECVDNFNFLRQADSAQYQKFSLDYIKVGTGYKFLNVNKNIMGDDAKSVYTMKLDMKLDALCNKVNFASYQIIKQKIKELGGI</sequence>
<organism evidence="1 2">
    <name type="scientific">Serratia aquatilis</name>
    <dbReference type="NCBI Taxonomy" id="1737515"/>
    <lineage>
        <taxon>Bacteria</taxon>
        <taxon>Pseudomonadati</taxon>
        <taxon>Pseudomonadota</taxon>
        <taxon>Gammaproteobacteria</taxon>
        <taxon>Enterobacterales</taxon>
        <taxon>Yersiniaceae</taxon>
        <taxon>Serratia</taxon>
    </lineage>
</organism>
<protein>
    <recommendedName>
        <fullName evidence="3">Lipoprotein</fullName>
    </recommendedName>
</protein>
<reference evidence="1 2" key="1">
    <citation type="submission" date="2024-09" db="EMBL/GenBank/DDBJ databases">
        <authorList>
            <person name="Sun Q."/>
            <person name="Mori K."/>
        </authorList>
    </citation>
    <scope>NUCLEOTIDE SEQUENCE [LARGE SCALE GENOMIC DNA]</scope>
    <source>
        <strain evidence="1 2">CCM 8626</strain>
    </source>
</reference>
<dbReference type="PROSITE" id="PS51257">
    <property type="entry name" value="PROKAR_LIPOPROTEIN"/>
    <property type="match status" value="1"/>
</dbReference>
<name>A0ABV6EBN5_9GAMM</name>
<gene>
    <name evidence="1" type="ORF">ACFFJ3_07785</name>
</gene>
<dbReference type="RefSeq" id="WP_380674094.1">
    <property type="nucleotide sequence ID" value="NZ_CP173186.1"/>
</dbReference>
<evidence type="ECO:0008006" key="3">
    <source>
        <dbReference type="Google" id="ProtNLM"/>
    </source>
</evidence>
<proteinExistence type="predicted"/>
<dbReference type="EMBL" id="JBHLXG010000005">
    <property type="protein sequence ID" value="MFC0226399.1"/>
    <property type="molecule type" value="Genomic_DNA"/>
</dbReference>
<evidence type="ECO:0000313" key="1">
    <source>
        <dbReference type="EMBL" id="MFC0226399.1"/>
    </source>
</evidence>
<accession>A0ABV6EBN5</accession>
<comment type="caution">
    <text evidence="1">The sequence shown here is derived from an EMBL/GenBank/DDBJ whole genome shotgun (WGS) entry which is preliminary data.</text>
</comment>
<dbReference type="Proteomes" id="UP001589792">
    <property type="component" value="Unassembled WGS sequence"/>
</dbReference>